<dbReference type="EMBL" id="BBJU01000004">
    <property type="protein sequence ID" value="GAK69323.1"/>
    <property type="molecule type" value="Genomic_DNA"/>
</dbReference>
<organism evidence="1 2">
    <name type="scientific">Agrobacterium rubi TR3 = NBRC 13261</name>
    <dbReference type="NCBI Taxonomy" id="1368415"/>
    <lineage>
        <taxon>Bacteria</taxon>
        <taxon>Pseudomonadati</taxon>
        <taxon>Pseudomonadota</taxon>
        <taxon>Alphaproteobacteria</taxon>
        <taxon>Hyphomicrobiales</taxon>
        <taxon>Rhizobiaceae</taxon>
        <taxon>Rhizobium/Agrobacterium group</taxon>
        <taxon>Agrobacterium</taxon>
    </lineage>
</organism>
<sequence>MKPSTGKPELLVEAIQVAMSELRFRSKSEEQHTLNLKVWANACQKYPLWAVQKAADWWSKGARSGDELGHFLTDVRLAIGHNVLKRQALMQRLLSQS</sequence>
<evidence type="ECO:0000313" key="2">
    <source>
        <dbReference type="Proteomes" id="UP000028701"/>
    </source>
</evidence>
<comment type="caution">
    <text evidence="1">The sequence shown here is derived from an EMBL/GenBank/DDBJ whole genome shotgun (WGS) entry which is preliminary data.</text>
</comment>
<proteinExistence type="predicted"/>
<dbReference type="AlphaFoldDB" id="A0A081CRM7"/>
<dbReference type="OrthoDB" id="9816559at2"/>
<name>A0A081CRM7_9HYPH</name>
<reference evidence="1 2" key="1">
    <citation type="submission" date="2014-08" db="EMBL/GenBank/DDBJ databases">
        <title>Whole genome shotgun sequence of Rhizobium rubi NBRC 13261.</title>
        <authorList>
            <person name="Katano-Makiyama Y."/>
            <person name="Hosoyama A."/>
            <person name="Hashimoto M."/>
            <person name="Hosoyama Y."/>
            <person name="Noguchi M."/>
            <person name="Tsuchikane K."/>
            <person name="Uohara A."/>
            <person name="Ohji S."/>
            <person name="Ichikawa N."/>
            <person name="Kimura A."/>
            <person name="Yamazoe A."/>
            <person name="Fujita N."/>
        </authorList>
    </citation>
    <scope>NUCLEOTIDE SEQUENCE [LARGE SCALE GENOMIC DNA]</scope>
    <source>
        <strain evidence="1 2">NBRC 13261</strain>
    </source>
</reference>
<dbReference type="RefSeq" id="WP_131367756.1">
    <property type="nucleotide sequence ID" value="NZ_BBJU01000004.1"/>
</dbReference>
<gene>
    <name evidence="1" type="ORF">RRU01S_04_01450</name>
</gene>
<accession>A0A081CRM7</accession>
<dbReference type="Proteomes" id="UP000028701">
    <property type="component" value="Unassembled WGS sequence"/>
</dbReference>
<protein>
    <submittedName>
        <fullName evidence="1">Uncharacterized protein</fullName>
    </submittedName>
</protein>
<evidence type="ECO:0000313" key="1">
    <source>
        <dbReference type="EMBL" id="GAK69323.1"/>
    </source>
</evidence>